<dbReference type="Proteomes" id="UP000010469">
    <property type="component" value="Chromosome"/>
</dbReference>
<keyword evidence="1" id="KW-0813">Transport</keyword>
<evidence type="ECO:0000256" key="8">
    <source>
        <dbReference type="ARBA" id="ARBA00023136"/>
    </source>
</evidence>
<dbReference type="InParanoid" id="L0ABX1"/>
<dbReference type="PANTHER" id="PTHR30607:SF2">
    <property type="entry name" value="POTASSIUM-TRANSPORTING ATPASE POTASSIUM-BINDING SUBUNIT"/>
    <property type="match status" value="1"/>
</dbReference>
<feature type="transmembrane region" description="Helical" evidence="9">
    <location>
        <begin position="256"/>
        <end position="275"/>
    </location>
</feature>
<feature type="transmembrane region" description="Helical" evidence="9">
    <location>
        <begin position="65"/>
        <end position="86"/>
    </location>
</feature>
<reference evidence="11" key="1">
    <citation type="submission" date="2012-03" db="EMBL/GenBank/DDBJ databases">
        <title>Complete genome of Caldisphaera lagunensis DSM 15908.</title>
        <authorList>
            <person name="Lucas S."/>
            <person name="Copeland A."/>
            <person name="Lapidus A."/>
            <person name="Glavina del Rio T."/>
            <person name="Dalin E."/>
            <person name="Tice H."/>
            <person name="Bruce D."/>
            <person name="Goodwin L."/>
            <person name="Pitluck S."/>
            <person name="Peters L."/>
            <person name="Mikhailova N."/>
            <person name="Teshima H."/>
            <person name="Kyrpides N."/>
            <person name="Mavromatis K."/>
            <person name="Ivanova N."/>
            <person name="Brettin T."/>
            <person name="Detter J.C."/>
            <person name="Han C."/>
            <person name="Larimer F."/>
            <person name="Land M."/>
            <person name="Hauser L."/>
            <person name="Markowitz V."/>
            <person name="Cheng J.-F."/>
            <person name="Hugenholtz P."/>
            <person name="Woyke T."/>
            <person name="Wu D."/>
            <person name="Spring S."/>
            <person name="Schroeder M."/>
            <person name="Brambilla E."/>
            <person name="Klenk H.-P."/>
            <person name="Eisen J.A."/>
        </authorList>
    </citation>
    <scope>NUCLEOTIDE SEQUENCE [LARGE SCALE GENOMIC DNA]</scope>
    <source>
        <strain evidence="11">DSM 15908 / JCM 11604 / IC-154</strain>
    </source>
</reference>
<dbReference type="GO" id="GO:0005886">
    <property type="term" value="C:plasma membrane"/>
    <property type="evidence" value="ECO:0007669"/>
    <property type="project" value="TreeGrafter"/>
</dbReference>
<protein>
    <submittedName>
        <fullName evidence="10">K+-transporting ATPase, A chain</fullName>
    </submittedName>
</protein>
<evidence type="ECO:0000256" key="9">
    <source>
        <dbReference type="SAM" id="Phobius"/>
    </source>
</evidence>
<keyword evidence="5" id="KW-0630">Potassium</keyword>
<dbReference type="eggNOG" id="arCOG04804">
    <property type="taxonomic scope" value="Archaea"/>
</dbReference>
<dbReference type="InterPro" id="IPR004623">
    <property type="entry name" value="KdpA"/>
</dbReference>
<feature type="transmembrane region" description="Helical" evidence="9">
    <location>
        <begin position="361"/>
        <end position="380"/>
    </location>
</feature>
<evidence type="ECO:0000313" key="11">
    <source>
        <dbReference type="Proteomes" id="UP000010469"/>
    </source>
</evidence>
<keyword evidence="3" id="KW-0633">Potassium transport</keyword>
<feature type="transmembrane region" description="Helical" evidence="9">
    <location>
        <begin position="336"/>
        <end position="355"/>
    </location>
</feature>
<dbReference type="RefSeq" id="WP_015232509.1">
    <property type="nucleotide sequence ID" value="NC_019791.1"/>
</dbReference>
<dbReference type="AlphaFoldDB" id="L0ABX1"/>
<keyword evidence="2" id="KW-1003">Cell membrane</keyword>
<keyword evidence="8 9" id="KW-0472">Membrane</keyword>
<evidence type="ECO:0000256" key="5">
    <source>
        <dbReference type="ARBA" id="ARBA00022958"/>
    </source>
</evidence>
<evidence type="ECO:0000256" key="1">
    <source>
        <dbReference type="ARBA" id="ARBA00022448"/>
    </source>
</evidence>
<feature type="transmembrane region" description="Helical" evidence="9">
    <location>
        <begin position="6"/>
        <end position="30"/>
    </location>
</feature>
<dbReference type="EMBL" id="CP003378">
    <property type="protein sequence ID" value="AFZ70612.1"/>
    <property type="molecule type" value="Genomic_DNA"/>
</dbReference>
<evidence type="ECO:0000256" key="4">
    <source>
        <dbReference type="ARBA" id="ARBA00022692"/>
    </source>
</evidence>
<feature type="transmembrane region" description="Helical" evidence="9">
    <location>
        <begin position="461"/>
        <end position="485"/>
    </location>
</feature>
<dbReference type="Pfam" id="PF03814">
    <property type="entry name" value="KdpA"/>
    <property type="match status" value="1"/>
</dbReference>
<proteinExistence type="predicted"/>
<dbReference type="STRING" id="1056495.Calag_0872"/>
<feature type="transmembrane region" description="Helical" evidence="9">
    <location>
        <begin position="176"/>
        <end position="196"/>
    </location>
</feature>
<keyword evidence="6 9" id="KW-1133">Transmembrane helix</keyword>
<dbReference type="OrthoDB" id="56688at2157"/>
<evidence type="ECO:0000256" key="7">
    <source>
        <dbReference type="ARBA" id="ARBA00023065"/>
    </source>
</evidence>
<evidence type="ECO:0000256" key="2">
    <source>
        <dbReference type="ARBA" id="ARBA00022475"/>
    </source>
</evidence>
<dbReference type="KEGG" id="clg:Calag_0872"/>
<feature type="transmembrane region" description="Helical" evidence="9">
    <location>
        <begin position="282"/>
        <end position="300"/>
    </location>
</feature>
<evidence type="ECO:0000256" key="6">
    <source>
        <dbReference type="ARBA" id="ARBA00022989"/>
    </source>
</evidence>
<keyword evidence="7" id="KW-0406">Ion transport</keyword>
<dbReference type="GeneID" id="14212132"/>
<feature type="transmembrane region" description="Helical" evidence="9">
    <location>
        <begin position="133"/>
        <end position="155"/>
    </location>
</feature>
<feature type="transmembrane region" description="Helical" evidence="9">
    <location>
        <begin position="506"/>
        <end position="530"/>
    </location>
</feature>
<dbReference type="PIRSF" id="PIRSF001294">
    <property type="entry name" value="K_ATPaseA"/>
    <property type="match status" value="1"/>
</dbReference>
<evidence type="ECO:0000313" key="10">
    <source>
        <dbReference type="EMBL" id="AFZ70612.1"/>
    </source>
</evidence>
<feature type="transmembrane region" description="Helical" evidence="9">
    <location>
        <begin position="400"/>
        <end position="424"/>
    </location>
</feature>
<dbReference type="HOGENOM" id="CLU_018614_3_0_2"/>
<sequence length="535" mass="59571">MFISLIQTVIIVAISLMVSYLLSMPISYFIKYEKDLPNTKLNKIENFIFKTLGINKENSMNYKEYLLSLLSLNIIFIVFDTVFLMFQNHLSFIGPNYKGINFDLAFNTAVSFVTNTNLQHYIGETSLSLTSQMLVIITTMFIGPSTGLATSFAFIRGFIRRGKHLGNFYVDFMRSLIFLILPLSIISAILLIFMGVPQNLNPFYEINSFSHQIIYSGPVASLESIKFLGNNGGGFFGSNSANILENPSNLSNYFEMFLMLIFPLSIPLAFGRILGKKRGYTLLATILISMIITILIAEIIKPVGIVSYRFGNYSAVLFNTFSMLTNTGAVDTSLAAMSYSAIIAFLFSMFIQSIPGAIGVGFMYLIVYVLLTLFILGLMVGKMPEFIGMKISPRDVKLSVMVFLTHPLIILIPTALALTMGYAYHIFGSINSYTYTEVLYEFTSAAANNGSSYLGNIGNTIFFNISTAIVMLLGRYLPIGLMLAISQSFAMKERKRGPEPLPTEGLLFLAVLIFMIFLLVILTFIPFVIIGPLSW</sequence>
<dbReference type="PANTHER" id="PTHR30607">
    <property type="entry name" value="POTASSIUM-TRANSPORTING ATPASE A CHAIN"/>
    <property type="match status" value="1"/>
</dbReference>
<accession>L0ABX1</accession>
<keyword evidence="11" id="KW-1185">Reference proteome</keyword>
<organism evidence="10 11">
    <name type="scientific">Caldisphaera lagunensis (strain DSM 15908 / JCM 11604 / ANMR 0165 / IC-154)</name>
    <dbReference type="NCBI Taxonomy" id="1056495"/>
    <lineage>
        <taxon>Archaea</taxon>
        <taxon>Thermoproteota</taxon>
        <taxon>Thermoprotei</taxon>
        <taxon>Acidilobales</taxon>
        <taxon>Caldisphaeraceae</taxon>
        <taxon>Caldisphaera</taxon>
    </lineage>
</organism>
<gene>
    <name evidence="10" type="ordered locus">Calag_0872</name>
</gene>
<name>L0ABX1_CALLD</name>
<keyword evidence="4 9" id="KW-0812">Transmembrane</keyword>
<dbReference type="GO" id="GO:0008556">
    <property type="term" value="F:P-type potassium transmembrane transporter activity"/>
    <property type="evidence" value="ECO:0007669"/>
    <property type="project" value="InterPro"/>
</dbReference>
<evidence type="ECO:0000256" key="3">
    <source>
        <dbReference type="ARBA" id="ARBA00022538"/>
    </source>
</evidence>